<keyword evidence="4" id="KW-1185">Reference proteome</keyword>
<dbReference type="InterPro" id="IPR001283">
    <property type="entry name" value="CRISP-related"/>
</dbReference>
<dbReference type="AlphaFoldDB" id="A0A2B4S9F4"/>
<comment type="caution">
    <text evidence="3">The sequence shown here is derived from an EMBL/GenBank/DDBJ whole genome shotgun (WGS) entry which is preliminary data.</text>
</comment>
<gene>
    <name evidence="3" type="primary">Glipr2</name>
    <name evidence="3" type="ORF">AWC38_SpisGene9659</name>
</gene>
<evidence type="ECO:0000313" key="3">
    <source>
        <dbReference type="EMBL" id="PFX25729.1"/>
    </source>
</evidence>
<dbReference type="Pfam" id="PF00188">
    <property type="entry name" value="CAP"/>
    <property type="match status" value="2"/>
</dbReference>
<accession>A0A2B4S9F4</accession>
<proteinExistence type="predicted"/>
<dbReference type="STRING" id="50429.A0A2B4S9F4"/>
<dbReference type="InterPro" id="IPR035940">
    <property type="entry name" value="CAP_sf"/>
</dbReference>
<dbReference type="OrthoDB" id="337038at2759"/>
<name>A0A2B4S9F4_STYPI</name>
<dbReference type="PANTHER" id="PTHR10334">
    <property type="entry name" value="CYSTEINE-RICH SECRETORY PROTEIN-RELATED"/>
    <property type="match status" value="1"/>
</dbReference>
<dbReference type="SMART" id="SM00198">
    <property type="entry name" value="SCP"/>
    <property type="match status" value="2"/>
</dbReference>
<dbReference type="PRINTS" id="PR00837">
    <property type="entry name" value="V5TPXLIKE"/>
</dbReference>
<protein>
    <submittedName>
        <fullName evidence="3">Golgi-associated plant pathogenesis-related protein 1</fullName>
    </submittedName>
</protein>
<feature type="chain" id="PRO_5012112017" evidence="1">
    <location>
        <begin position="26"/>
        <end position="412"/>
    </location>
</feature>
<feature type="signal peptide" evidence="1">
    <location>
        <begin position="1"/>
        <end position="25"/>
    </location>
</feature>
<organism evidence="3 4">
    <name type="scientific">Stylophora pistillata</name>
    <name type="common">Smooth cauliflower coral</name>
    <dbReference type="NCBI Taxonomy" id="50429"/>
    <lineage>
        <taxon>Eukaryota</taxon>
        <taxon>Metazoa</taxon>
        <taxon>Cnidaria</taxon>
        <taxon>Anthozoa</taxon>
        <taxon>Hexacorallia</taxon>
        <taxon>Scleractinia</taxon>
        <taxon>Astrocoeniina</taxon>
        <taxon>Pocilloporidae</taxon>
        <taxon>Stylophora</taxon>
    </lineage>
</organism>
<dbReference type="InterPro" id="IPR014044">
    <property type="entry name" value="CAP_dom"/>
</dbReference>
<evidence type="ECO:0000259" key="2">
    <source>
        <dbReference type="SMART" id="SM00198"/>
    </source>
</evidence>
<evidence type="ECO:0000313" key="4">
    <source>
        <dbReference type="Proteomes" id="UP000225706"/>
    </source>
</evidence>
<dbReference type="SUPFAM" id="SSF55797">
    <property type="entry name" value="PR-1-like"/>
    <property type="match status" value="2"/>
</dbReference>
<dbReference type="PROSITE" id="PS01009">
    <property type="entry name" value="CRISP_1"/>
    <property type="match status" value="1"/>
</dbReference>
<reference evidence="4" key="1">
    <citation type="journal article" date="2017" name="bioRxiv">
        <title>Comparative analysis of the genomes of Stylophora pistillata and Acropora digitifera provides evidence for extensive differences between species of corals.</title>
        <authorList>
            <person name="Voolstra C.R."/>
            <person name="Li Y."/>
            <person name="Liew Y.J."/>
            <person name="Baumgarten S."/>
            <person name="Zoccola D."/>
            <person name="Flot J.-F."/>
            <person name="Tambutte S."/>
            <person name="Allemand D."/>
            <person name="Aranda M."/>
        </authorList>
    </citation>
    <scope>NUCLEOTIDE SEQUENCE [LARGE SCALE GENOMIC DNA]</scope>
</reference>
<evidence type="ECO:0000256" key="1">
    <source>
        <dbReference type="SAM" id="SignalP"/>
    </source>
</evidence>
<dbReference type="InterPro" id="IPR018244">
    <property type="entry name" value="Allrgn_V5/Tpx1_CS"/>
</dbReference>
<dbReference type="GO" id="GO:0005576">
    <property type="term" value="C:extracellular region"/>
    <property type="evidence" value="ECO:0007669"/>
    <property type="project" value="InterPro"/>
</dbReference>
<sequence length="412" mass="47963">MLGEAMQNILLVTSLAAILPIATEAMTFKEQCIYWHNYFRTLHQVQNVTWSMSLQKEAEDWVKYLAENNKFHHSRKNPGNLYLSAYKPKEYCTDAIQWFHWEEKFYNYSNPKFYKAAGHFTQLIWMNSKEIGAAWAIRKDKRLVISIKYRTGGNFIGYFRKNVKPPTAAILPNWPHTPPKFTRCPIGTTPEPTPQPTTTATPAKPYTGAFRDQCLYWHNYFRALHEVPFVTWSLSLEKEAKDWVKYLADNNKLEFKNNSGNLYLSTEEPREYCSQAIWWFHSQERYYDYINPRYVKAARNFTQLIWKSTKQIGAAWAIRKDGKLIVAIMYDLDGGNEKGNFEENVFPPIAETLGPAWLRAPPKFSRCPRGNIVTRPTNESVISTRPQVRAAARRSCISLDLFIAFVIVATYF</sequence>
<feature type="domain" description="SCP" evidence="2">
    <location>
        <begin position="27"/>
        <end position="157"/>
    </location>
</feature>
<keyword evidence="1" id="KW-0732">Signal</keyword>
<dbReference type="EMBL" id="LSMT01000144">
    <property type="protein sequence ID" value="PFX25729.1"/>
    <property type="molecule type" value="Genomic_DNA"/>
</dbReference>
<dbReference type="Proteomes" id="UP000225706">
    <property type="component" value="Unassembled WGS sequence"/>
</dbReference>
<dbReference type="Gene3D" id="3.40.33.10">
    <property type="entry name" value="CAP"/>
    <property type="match status" value="2"/>
</dbReference>
<feature type="domain" description="SCP" evidence="2">
    <location>
        <begin position="209"/>
        <end position="343"/>
    </location>
</feature>